<dbReference type="EMBL" id="JAULSW010000009">
    <property type="protein sequence ID" value="KAK3370612.1"/>
    <property type="molecule type" value="Genomic_DNA"/>
</dbReference>
<gene>
    <name evidence="1" type="ORF">B0H63DRAFT_318612</name>
</gene>
<organism evidence="1 2">
    <name type="scientific">Podospora didyma</name>
    <dbReference type="NCBI Taxonomy" id="330526"/>
    <lineage>
        <taxon>Eukaryota</taxon>
        <taxon>Fungi</taxon>
        <taxon>Dikarya</taxon>
        <taxon>Ascomycota</taxon>
        <taxon>Pezizomycotina</taxon>
        <taxon>Sordariomycetes</taxon>
        <taxon>Sordariomycetidae</taxon>
        <taxon>Sordariales</taxon>
        <taxon>Podosporaceae</taxon>
        <taxon>Podospora</taxon>
    </lineage>
</organism>
<dbReference type="Proteomes" id="UP001285441">
    <property type="component" value="Unassembled WGS sequence"/>
</dbReference>
<reference evidence="1" key="2">
    <citation type="submission" date="2023-06" db="EMBL/GenBank/DDBJ databases">
        <authorList>
            <consortium name="Lawrence Berkeley National Laboratory"/>
            <person name="Haridas S."/>
            <person name="Hensen N."/>
            <person name="Bonometti L."/>
            <person name="Westerberg I."/>
            <person name="Brannstrom I.O."/>
            <person name="Guillou S."/>
            <person name="Cros-Aarteil S."/>
            <person name="Calhoun S."/>
            <person name="Kuo A."/>
            <person name="Mondo S."/>
            <person name="Pangilinan J."/>
            <person name="Riley R."/>
            <person name="LaButti K."/>
            <person name="Andreopoulos B."/>
            <person name="Lipzen A."/>
            <person name="Chen C."/>
            <person name="Yanf M."/>
            <person name="Daum C."/>
            <person name="Ng V."/>
            <person name="Clum A."/>
            <person name="Steindorff A."/>
            <person name="Ohm R."/>
            <person name="Martin F."/>
            <person name="Silar P."/>
            <person name="Natvig D."/>
            <person name="Lalanne C."/>
            <person name="Gautier V."/>
            <person name="Ament-velasquez S.L."/>
            <person name="Kruys A."/>
            <person name="Hutchinson M.I."/>
            <person name="Powell A.J."/>
            <person name="Barry K."/>
            <person name="Miller A.N."/>
            <person name="Grigoriev I.V."/>
            <person name="Debuchy R."/>
            <person name="Gladieux P."/>
            <person name="Thoren M.H."/>
            <person name="Johannesson H."/>
        </authorList>
    </citation>
    <scope>NUCLEOTIDE SEQUENCE</scope>
    <source>
        <strain evidence="1">CBS 232.78</strain>
    </source>
</reference>
<name>A0AAE0K6P2_9PEZI</name>
<evidence type="ECO:0000313" key="1">
    <source>
        <dbReference type="EMBL" id="KAK3370612.1"/>
    </source>
</evidence>
<accession>A0AAE0K6P2</accession>
<reference evidence="1" key="1">
    <citation type="journal article" date="2023" name="Mol. Phylogenet. Evol.">
        <title>Genome-scale phylogeny and comparative genomics of the fungal order Sordariales.</title>
        <authorList>
            <person name="Hensen N."/>
            <person name="Bonometti L."/>
            <person name="Westerberg I."/>
            <person name="Brannstrom I.O."/>
            <person name="Guillou S."/>
            <person name="Cros-Aarteil S."/>
            <person name="Calhoun S."/>
            <person name="Haridas S."/>
            <person name="Kuo A."/>
            <person name="Mondo S."/>
            <person name="Pangilinan J."/>
            <person name="Riley R."/>
            <person name="LaButti K."/>
            <person name="Andreopoulos B."/>
            <person name="Lipzen A."/>
            <person name="Chen C."/>
            <person name="Yan M."/>
            <person name="Daum C."/>
            <person name="Ng V."/>
            <person name="Clum A."/>
            <person name="Steindorff A."/>
            <person name="Ohm R.A."/>
            <person name="Martin F."/>
            <person name="Silar P."/>
            <person name="Natvig D.O."/>
            <person name="Lalanne C."/>
            <person name="Gautier V."/>
            <person name="Ament-Velasquez S.L."/>
            <person name="Kruys A."/>
            <person name="Hutchinson M.I."/>
            <person name="Powell A.J."/>
            <person name="Barry K."/>
            <person name="Miller A.N."/>
            <person name="Grigoriev I.V."/>
            <person name="Debuchy R."/>
            <person name="Gladieux P."/>
            <person name="Hiltunen Thoren M."/>
            <person name="Johannesson H."/>
        </authorList>
    </citation>
    <scope>NUCLEOTIDE SEQUENCE</scope>
    <source>
        <strain evidence="1">CBS 232.78</strain>
    </source>
</reference>
<keyword evidence="2" id="KW-1185">Reference proteome</keyword>
<comment type="caution">
    <text evidence="1">The sequence shown here is derived from an EMBL/GenBank/DDBJ whole genome shotgun (WGS) entry which is preliminary data.</text>
</comment>
<sequence>MDGIPPVPAAMNRLPFEIVSAIFGYFTPELPPFKCPLFTPRLSLRKKQRQCNEKEIEGSWESDFFMRRKTLRSARAVSVQFYAVATPIFLQSVVLYDEEGVLCFLRFLHENPDHAKYIRNMAILVDFTSDAVGSKLMGILLDSQSSFTVAPHLVPQAKRPPPPPQQFITLSDTFDELPQQQLAKRPHNRPRTKIQSVDDICHDTFSHLEADLEQSYRDLRFRSSALDFSQMLFHFILQRAVALERLMLLVPGFLHNAPGPGSWLCLKHLHHAHEVARQADPSRPRLSDKLEELLLLHDHREVSSQELTDFSEHIKRGTSHVMLSNAEWTREPNRSRFELEVQRNLVDTLPALRVLQFFGSSSPLSRTEFMRMFMNPR</sequence>
<evidence type="ECO:0000313" key="2">
    <source>
        <dbReference type="Proteomes" id="UP001285441"/>
    </source>
</evidence>
<protein>
    <submittedName>
        <fullName evidence="1">Uncharacterized protein</fullName>
    </submittedName>
</protein>
<dbReference type="AlphaFoldDB" id="A0AAE0K6P2"/>
<proteinExistence type="predicted"/>